<dbReference type="InterPro" id="IPR003682">
    <property type="entry name" value="rRNA_ssu_MeTfrase_G"/>
</dbReference>
<feature type="binding site" evidence="6">
    <location>
        <position position="72"/>
    </location>
    <ligand>
        <name>S-adenosyl-L-methionine</name>
        <dbReference type="ChEBI" id="CHEBI:59789"/>
    </ligand>
</feature>
<dbReference type="EMBL" id="QLIX01000004">
    <property type="protein sequence ID" value="RAI59667.1"/>
    <property type="molecule type" value="Genomic_DNA"/>
</dbReference>
<dbReference type="GO" id="GO:0005829">
    <property type="term" value="C:cytosol"/>
    <property type="evidence" value="ECO:0007669"/>
    <property type="project" value="TreeGrafter"/>
</dbReference>
<name>A0A327MAW0_9PROT</name>
<sequence length="202" mass="22326">MKHLGLNVPRETEDRLHEFVALLQRWNTRINLTAERDQAGLWQRHVQDSLQLWPLLPEAEGVLVDLGSGAGFPGLILAAVTGWETHLVEADRRKSAFLIEASRTLALPRVQVHAQRIEAAHLPKAAILTARALAPLTTLLAYAASILRPDGIALFPKGRTAAQELTEASRAWIMRTERFPSRTDPAATIFRISEIRPAGSPT</sequence>
<protein>
    <recommendedName>
        <fullName evidence="6">Ribosomal RNA small subunit methyltransferase G</fullName>
        <ecNumber evidence="6">2.1.1.170</ecNumber>
    </recommendedName>
    <alternativeName>
        <fullName evidence="6">16S rRNA 7-methylguanosine methyltransferase</fullName>
        <shortName evidence="6">16S rRNA m7G methyltransferase</shortName>
    </alternativeName>
</protein>
<dbReference type="PANTHER" id="PTHR31760">
    <property type="entry name" value="S-ADENOSYL-L-METHIONINE-DEPENDENT METHYLTRANSFERASES SUPERFAMILY PROTEIN"/>
    <property type="match status" value="1"/>
</dbReference>
<feature type="binding site" evidence="6">
    <location>
        <position position="131"/>
    </location>
    <ligand>
        <name>S-adenosyl-L-methionine</name>
        <dbReference type="ChEBI" id="CHEBI:59789"/>
    </ligand>
</feature>
<keyword evidence="4 6" id="KW-0808">Transferase</keyword>
<dbReference type="HAMAP" id="MF_00074">
    <property type="entry name" value="16SrRNA_methyltr_G"/>
    <property type="match status" value="1"/>
</dbReference>
<comment type="catalytic activity">
    <reaction evidence="6">
        <text>guanosine(527) in 16S rRNA + S-adenosyl-L-methionine = N(7)-methylguanosine(527) in 16S rRNA + S-adenosyl-L-homocysteine</text>
        <dbReference type="Rhea" id="RHEA:42732"/>
        <dbReference type="Rhea" id="RHEA-COMP:10209"/>
        <dbReference type="Rhea" id="RHEA-COMP:10210"/>
        <dbReference type="ChEBI" id="CHEBI:57856"/>
        <dbReference type="ChEBI" id="CHEBI:59789"/>
        <dbReference type="ChEBI" id="CHEBI:74269"/>
        <dbReference type="ChEBI" id="CHEBI:74480"/>
        <dbReference type="EC" id="2.1.1.170"/>
    </reaction>
</comment>
<evidence type="ECO:0000256" key="4">
    <source>
        <dbReference type="ARBA" id="ARBA00022679"/>
    </source>
</evidence>
<dbReference type="Gene3D" id="3.40.50.150">
    <property type="entry name" value="Vaccinia Virus protein VP39"/>
    <property type="match status" value="1"/>
</dbReference>
<evidence type="ECO:0000313" key="7">
    <source>
        <dbReference type="EMBL" id="RAI59667.1"/>
    </source>
</evidence>
<dbReference type="PIRSF" id="PIRSF003078">
    <property type="entry name" value="GidB"/>
    <property type="match status" value="1"/>
</dbReference>
<keyword evidence="1 6" id="KW-0963">Cytoplasm</keyword>
<dbReference type="RefSeq" id="WP_111469356.1">
    <property type="nucleotide sequence ID" value="NZ_QLIX01000004.1"/>
</dbReference>
<keyword evidence="5 6" id="KW-0949">S-adenosyl-L-methionine</keyword>
<evidence type="ECO:0000256" key="1">
    <source>
        <dbReference type="ARBA" id="ARBA00022490"/>
    </source>
</evidence>
<dbReference type="PANTHER" id="PTHR31760:SF0">
    <property type="entry name" value="S-ADENOSYL-L-METHIONINE-DEPENDENT METHYLTRANSFERASES SUPERFAMILY PROTEIN"/>
    <property type="match status" value="1"/>
</dbReference>
<dbReference type="AlphaFoldDB" id="A0A327MAW0"/>
<keyword evidence="8" id="KW-1185">Reference proteome</keyword>
<dbReference type="OrthoDB" id="9808773at2"/>
<comment type="caution">
    <text evidence="6">Lacks conserved residue(s) required for the propagation of feature annotation.</text>
</comment>
<evidence type="ECO:0000313" key="8">
    <source>
        <dbReference type="Proteomes" id="UP000249065"/>
    </source>
</evidence>
<comment type="function">
    <text evidence="6">Specifically methylates the N7 position of guanine in position 527 of 16S rRNA.</text>
</comment>
<reference evidence="8" key="1">
    <citation type="submission" date="2018-06" db="EMBL/GenBank/DDBJ databases">
        <authorList>
            <person name="Khan S.A."/>
        </authorList>
    </citation>
    <scope>NUCLEOTIDE SEQUENCE [LARGE SCALE GENOMIC DNA]</scope>
    <source>
        <strain evidence="8">DB-1506</strain>
    </source>
</reference>
<evidence type="ECO:0000256" key="6">
    <source>
        <dbReference type="HAMAP-Rule" id="MF_00074"/>
    </source>
</evidence>
<keyword evidence="3 6" id="KW-0489">Methyltransferase</keyword>
<gene>
    <name evidence="6 7" type="primary">rsmG</name>
    <name evidence="7" type="ORF">DOO78_08765</name>
</gene>
<proteinExistence type="inferred from homology"/>
<comment type="similarity">
    <text evidence="6">Belongs to the methyltransferase superfamily. RNA methyltransferase RsmG family.</text>
</comment>
<comment type="caution">
    <text evidence="7">The sequence shown here is derived from an EMBL/GenBank/DDBJ whole genome shotgun (WGS) entry which is preliminary data.</text>
</comment>
<dbReference type="EC" id="2.1.1.170" evidence="6"/>
<comment type="subcellular location">
    <subcellularLocation>
        <location evidence="6">Cytoplasm</location>
    </subcellularLocation>
</comment>
<evidence type="ECO:0000256" key="5">
    <source>
        <dbReference type="ARBA" id="ARBA00022691"/>
    </source>
</evidence>
<dbReference type="GO" id="GO:0070043">
    <property type="term" value="F:rRNA (guanine-N7-)-methyltransferase activity"/>
    <property type="evidence" value="ECO:0007669"/>
    <property type="project" value="UniProtKB-UniRule"/>
</dbReference>
<evidence type="ECO:0000256" key="3">
    <source>
        <dbReference type="ARBA" id="ARBA00022603"/>
    </source>
</evidence>
<organism evidence="7 8">
    <name type="scientific">Roseicella frigidaeris</name>
    <dbReference type="NCBI Taxonomy" id="2230885"/>
    <lineage>
        <taxon>Bacteria</taxon>
        <taxon>Pseudomonadati</taxon>
        <taxon>Pseudomonadota</taxon>
        <taxon>Alphaproteobacteria</taxon>
        <taxon>Acetobacterales</taxon>
        <taxon>Roseomonadaceae</taxon>
        <taxon>Roseicella</taxon>
    </lineage>
</organism>
<feature type="binding site" evidence="6">
    <location>
        <position position="67"/>
    </location>
    <ligand>
        <name>S-adenosyl-L-methionine</name>
        <dbReference type="ChEBI" id="CHEBI:59789"/>
    </ligand>
</feature>
<evidence type="ECO:0000256" key="2">
    <source>
        <dbReference type="ARBA" id="ARBA00022552"/>
    </source>
</evidence>
<keyword evidence="2 6" id="KW-0698">rRNA processing</keyword>
<dbReference type="NCBIfam" id="TIGR00138">
    <property type="entry name" value="rsmG_gidB"/>
    <property type="match status" value="1"/>
</dbReference>
<feature type="binding site" evidence="6">
    <location>
        <begin position="117"/>
        <end position="118"/>
    </location>
    <ligand>
        <name>S-adenosyl-L-methionine</name>
        <dbReference type="ChEBI" id="CHEBI:59789"/>
    </ligand>
</feature>
<dbReference type="InterPro" id="IPR029063">
    <property type="entry name" value="SAM-dependent_MTases_sf"/>
</dbReference>
<dbReference type="Pfam" id="PF02527">
    <property type="entry name" value="GidB"/>
    <property type="match status" value="1"/>
</dbReference>
<dbReference type="Proteomes" id="UP000249065">
    <property type="component" value="Unassembled WGS sequence"/>
</dbReference>
<dbReference type="SUPFAM" id="SSF53335">
    <property type="entry name" value="S-adenosyl-L-methionine-dependent methyltransferases"/>
    <property type="match status" value="1"/>
</dbReference>
<accession>A0A327MAW0</accession>